<reference evidence="7 8" key="1">
    <citation type="submission" date="2016-02" db="EMBL/GenBank/DDBJ databases">
        <title>Genome sequencing of a beta-galactosidase producing bacteria Rhizobium sp. 59.</title>
        <authorList>
            <person name="Wang D."/>
            <person name="Kot W."/>
            <person name="Qin Y."/>
            <person name="Hansen L."/>
            <person name="Naqvi K."/>
            <person name="Rensing C."/>
        </authorList>
    </citation>
    <scope>NUCLEOTIDE SEQUENCE [LARGE SCALE GENOMIC DNA]</scope>
    <source>
        <strain evidence="7 8">59</strain>
    </source>
</reference>
<keyword evidence="4" id="KW-0732">Signal</keyword>
<feature type="compositionally biased region" description="Low complexity" evidence="3">
    <location>
        <begin position="65"/>
        <end position="83"/>
    </location>
</feature>
<evidence type="ECO:0000313" key="7">
    <source>
        <dbReference type="EMBL" id="OJF98880.1"/>
    </source>
</evidence>
<comment type="function">
    <text evidence="1">May be required for disulfide bond formation in some proteins.</text>
</comment>
<evidence type="ECO:0000256" key="3">
    <source>
        <dbReference type="SAM" id="MobiDB-lite"/>
    </source>
</evidence>
<evidence type="ECO:0000313" key="6">
    <source>
        <dbReference type="EMBL" id="OJF98732.1"/>
    </source>
</evidence>
<feature type="signal peptide" evidence="4">
    <location>
        <begin position="1"/>
        <end position="34"/>
    </location>
</feature>
<dbReference type="InterPro" id="IPR036249">
    <property type="entry name" value="Thioredoxin-like_sf"/>
</dbReference>
<dbReference type="InterPro" id="IPR012336">
    <property type="entry name" value="Thioredoxin-like_fold"/>
</dbReference>
<comment type="similarity">
    <text evidence="2">Belongs to the thioredoxin family. DsbA subfamily.</text>
</comment>
<dbReference type="EMBL" id="LSRP01000074">
    <property type="protein sequence ID" value="OJF98732.1"/>
    <property type="molecule type" value="Genomic_DNA"/>
</dbReference>
<evidence type="ECO:0000256" key="4">
    <source>
        <dbReference type="SAM" id="SignalP"/>
    </source>
</evidence>
<protein>
    <submittedName>
        <fullName evidence="7">Disulfide bond formation protein DsbA</fullName>
    </submittedName>
</protein>
<dbReference type="Gene3D" id="3.40.30.10">
    <property type="entry name" value="Glutaredoxin"/>
    <property type="match status" value="1"/>
</dbReference>
<gene>
    <name evidence="6" type="ORF">AX760_01450</name>
    <name evidence="7" type="ORF">AX760_02360</name>
</gene>
<dbReference type="PANTHER" id="PTHR13887">
    <property type="entry name" value="GLUTATHIONE S-TRANSFERASE KAPPA"/>
    <property type="match status" value="1"/>
</dbReference>
<evidence type="ECO:0000256" key="1">
    <source>
        <dbReference type="ARBA" id="ARBA00003565"/>
    </source>
</evidence>
<keyword evidence="8" id="KW-1185">Reference proteome</keyword>
<evidence type="ECO:0000259" key="5">
    <source>
        <dbReference type="PROSITE" id="PS51352"/>
    </source>
</evidence>
<dbReference type="InterPro" id="IPR013766">
    <property type="entry name" value="Thioredoxin_domain"/>
</dbReference>
<dbReference type="Proteomes" id="UP000182661">
    <property type="component" value="Unassembled WGS sequence"/>
</dbReference>
<dbReference type="Pfam" id="PF13462">
    <property type="entry name" value="Thioredoxin_4"/>
    <property type="match status" value="1"/>
</dbReference>
<dbReference type="AlphaFoldDB" id="A0A657LW71"/>
<feature type="chain" id="PRO_5033514469" evidence="4">
    <location>
        <begin position="35"/>
        <end position="288"/>
    </location>
</feature>
<evidence type="ECO:0000313" key="8">
    <source>
        <dbReference type="Proteomes" id="UP000182661"/>
    </source>
</evidence>
<evidence type="ECO:0000256" key="2">
    <source>
        <dbReference type="ARBA" id="ARBA00005791"/>
    </source>
</evidence>
<proteinExistence type="inferred from homology"/>
<dbReference type="OrthoDB" id="8478320at2"/>
<dbReference type="RefSeq" id="WP_083531123.1">
    <property type="nucleotide sequence ID" value="NZ_LSRP01000074.1"/>
</dbReference>
<dbReference type="PANTHER" id="PTHR13887:SF56">
    <property type="entry name" value="THIOREDOXIN-LIKE REDUCTASE RV2466C"/>
    <property type="match status" value="1"/>
</dbReference>
<comment type="caution">
    <text evidence="7">The sequence shown here is derived from an EMBL/GenBank/DDBJ whole genome shotgun (WGS) entry which is preliminary data.</text>
</comment>
<sequence>MSSSPSNLFKNFSGKRLLGGVALAALAVTLAACSDDNKDAASTTPATQTIDTATKTEMKPVDGITTSSTVSSAATTTTTPATAQTGETQMAQAAAPAAKVELPVSEGDVDVEKLMAPGPLPEMAIGEANAPVTIVEYMSMTCPHCAAFHNNTFDAIKTKYVDSGKVRFVVREFPFDPRAAAAFMLARCAPEGQYFPMVSMMMKQQEQWAAAPNGREALLQMSKLAGFTQESFETCLTNQKLLDDVNATMQKGAKDYGVASTPTFFVNGKKYSGDMSVDTMSALIDTML</sequence>
<dbReference type="SUPFAM" id="SSF52833">
    <property type="entry name" value="Thioredoxin-like"/>
    <property type="match status" value="1"/>
</dbReference>
<feature type="domain" description="Thioredoxin" evidence="5">
    <location>
        <begin position="91"/>
        <end position="288"/>
    </location>
</feature>
<name>A0A657LW71_9HYPH</name>
<organism evidence="7 8">
    <name type="scientific">Pararhizobium antarcticum</name>
    <dbReference type="NCBI Taxonomy" id="1798805"/>
    <lineage>
        <taxon>Bacteria</taxon>
        <taxon>Pseudomonadati</taxon>
        <taxon>Pseudomonadota</taxon>
        <taxon>Alphaproteobacteria</taxon>
        <taxon>Hyphomicrobiales</taxon>
        <taxon>Rhizobiaceae</taxon>
        <taxon>Rhizobium/Agrobacterium group</taxon>
        <taxon>Pararhizobium</taxon>
    </lineage>
</organism>
<accession>A0A657LW71</accession>
<dbReference type="PROSITE" id="PS51352">
    <property type="entry name" value="THIOREDOXIN_2"/>
    <property type="match status" value="1"/>
</dbReference>
<dbReference type="EMBL" id="LSRP01000074">
    <property type="protein sequence ID" value="OJF98880.1"/>
    <property type="molecule type" value="Genomic_DNA"/>
</dbReference>
<feature type="region of interest" description="Disordered" evidence="3">
    <location>
        <begin position="64"/>
        <end position="83"/>
    </location>
</feature>
<dbReference type="CDD" id="cd02972">
    <property type="entry name" value="DsbA_family"/>
    <property type="match status" value="1"/>
</dbReference>